<evidence type="ECO:0000256" key="8">
    <source>
        <dbReference type="ARBA" id="ARBA00022989"/>
    </source>
</evidence>
<evidence type="ECO:0000256" key="10">
    <source>
        <dbReference type="RuleBase" id="RU363032"/>
    </source>
</evidence>
<keyword evidence="8 10" id="KW-1133">Transmembrane helix</keyword>
<feature type="transmembrane region" description="Helical" evidence="10">
    <location>
        <begin position="133"/>
        <end position="158"/>
    </location>
</feature>
<evidence type="ECO:0000256" key="9">
    <source>
        <dbReference type="ARBA" id="ARBA00023136"/>
    </source>
</evidence>
<protein>
    <recommendedName>
        <fullName evidence="11">Molybdenum transport system permease</fullName>
    </recommendedName>
</protein>
<evidence type="ECO:0000256" key="6">
    <source>
        <dbReference type="ARBA" id="ARBA00022505"/>
    </source>
</evidence>
<comment type="caution">
    <text evidence="13">The sequence shown here is derived from an EMBL/GenBank/DDBJ whole genome shotgun (WGS) entry which is preliminary data.</text>
</comment>
<evidence type="ECO:0000313" key="13">
    <source>
        <dbReference type="EMBL" id="MCW9714123.1"/>
    </source>
</evidence>
<keyword evidence="7 10" id="KW-0812">Transmembrane</keyword>
<dbReference type="Gene3D" id="1.10.3720.10">
    <property type="entry name" value="MetI-like"/>
    <property type="match status" value="1"/>
</dbReference>
<comment type="function">
    <text evidence="1 11">Part of the binding-protein-dependent transport system for molybdenum; probably responsible for the translocation of the substrate across the membrane.</text>
</comment>
<dbReference type="SUPFAM" id="SSF161098">
    <property type="entry name" value="MetI-like"/>
    <property type="match status" value="1"/>
</dbReference>
<reference evidence="13 14" key="1">
    <citation type="submission" date="2021-11" db="EMBL/GenBank/DDBJ databases">
        <title>Aliifidinibius sp. nov., a new bacterium isolated from saline soil.</title>
        <authorList>
            <person name="Galisteo C."/>
            <person name="De La Haba R."/>
            <person name="Sanchez-Porro C."/>
            <person name="Ventosa A."/>
        </authorList>
    </citation>
    <scope>NUCLEOTIDE SEQUENCE [LARGE SCALE GENOMIC DNA]</scope>
    <source>
        <strain evidence="13 14">KACC 190600</strain>
    </source>
</reference>
<feature type="transmembrane region" description="Helical" evidence="10">
    <location>
        <begin position="6"/>
        <end position="35"/>
    </location>
</feature>
<feature type="transmembrane region" description="Helical" evidence="10">
    <location>
        <begin position="73"/>
        <end position="92"/>
    </location>
</feature>
<dbReference type="RefSeq" id="WP_265791213.1">
    <property type="nucleotide sequence ID" value="NZ_BAABRS010000004.1"/>
</dbReference>
<evidence type="ECO:0000256" key="5">
    <source>
        <dbReference type="ARBA" id="ARBA00022475"/>
    </source>
</evidence>
<keyword evidence="4 10" id="KW-0813">Transport</keyword>
<dbReference type="PANTHER" id="PTHR30183">
    <property type="entry name" value="MOLYBDENUM TRANSPORT SYSTEM PERMEASE PROTEIN MODB"/>
    <property type="match status" value="1"/>
</dbReference>
<feature type="domain" description="ABC transmembrane type-1" evidence="12">
    <location>
        <begin position="8"/>
        <end position="199"/>
    </location>
</feature>
<dbReference type="InterPro" id="IPR011867">
    <property type="entry name" value="ModB_ABC"/>
</dbReference>
<sequence>MDSFWYPFILSLELATVTTIILLAASIPLCCYIFFYSSGITPLLKSLINLPFVLPPTVLGFYMLIALSESNLAFSFTSLVAGSIIYSLPFMMNPILSGLENLPQNFQDAAFTLGKSKVTTFYKVMIPNIKPSILIGIVMSFAHTIGEFGMVLMIGGNIPGKTRVASIAIYNEVESMNYAAANSYSLILLIFSLLVLLAVHSYQHYRNINFL</sequence>
<evidence type="ECO:0000256" key="2">
    <source>
        <dbReference type="ARBA" id="ARBA00004651"/>
    </source>
</evidence>
<feature type="transmembrane region" description="Helical" evidence="10">
    <location>
        <begin position="47"/>
        <end position="67"/>
    </location>
</feature>
<name>A0ABT3Q284_9BACT</name>
<keyword evidence="14" id="KW-1185">Reference proteome</keyword>
<accession>A0ABT3Q284</accession>
<feature type="transmembrane region" description="Helical" evidence="10">
    <location>
        <begin position="178"/>
        <end position="199"/>
    </location>
</feature>
<evidence type="ECO:0000256" key="11">
    <source>
        <dbReference type="RuleBase" id="RU365097"/>
    </source>
</evidence>
<dbReference type="CDD" id="cd06261">
    <property type="entry name" value="TM_PBP2"/>
    <property type="match status" value="1"/>
</dbReference>
<evidence type="ECO:0000256" key="4">
    <source>
        <dbReference type="ARBA" id="ARBA00022448"/>
    </source>
</evidence>
<dbReference type="PANTHER" id="PTHR30183:SF8">
    <property type="entry name" value="MOLYBDENUM TRANSPORT SYSTEM PERMEASE"/>
    <property type="match status" value="1"/>
</dbReference>
<comment type="subcellular location">
    <subcellularLocation>
        <location evidence="2 10">Cell membrane</location>
        <topology evidence="2 10">Multi-pass membrane protein</topology>
    </subcellularLocation>
</comment>
<keyword evidence="6 11" id="KW-0500">Molybdenum</keyword>
<keyword evidence="9 10" id="KW-0472">Membrane</keyword>
<evidence type="ECO:0000313" key="14">
    <source>
        <dbReference type="Proteomes" id="UP001207337"/>
    </source>
</evidence>
<gene>
    <name evidence="13" type="primary">modB</name>
    <name evidence="13" type="ORF">LQ318_14515</name>
</gene>
<dbReference type="PROSITE" id="PS50928">
    <property type="entry name" value="ABC_TM1"/>
    <property type="match status" value="1"/>
</dbReference>
<dbReference type="InterPro" id="IPR000515">
    <property type="entry name" value="MetI-like"/>
</dbReference>
<evidence type="ECO:0000256" key="3">
    <source>
        <dbReference type="ARBA" id="ARBA00007069"/>
    </source>
</evidence>
<evidence type="ECO:0000256" key="1">
    <source>
        <dbReference type="ARBA" id="ARBA00002949"/>
    </source>
</evidence>
<organism evidence="13 14">
    <name type="scientific">Fodinibius salicampi</name>
    <dbReference type="NCBI Taxonomy" id="1920655"/>
    <lineage>
        <taxon>Bacteria</taxon>
        <taxon>Pseudomonadati</taxon>
        <taxon>Balneolota</taxon>
        <taxon>Balneolia</taxon>
        <taxon>Balneolales</taxon>
        <taxon>Balneolaceae</taxon>
        <taxon>Fodinibius</taxon>
    </lineage>
</organism>
<dbReference type="Pfam" id="PF00528">
    <property type="entry name" value="BPD_transp_1"/>
    <property type="match status" value="1"/>
</dbReference>
<evidence type="ECO:0000256" key="7">
    <source>
        <dbReference type="ARBA" id="ARBA00022692"/>
    </source>
</evidence>
<comment type="similarity">
    <text evidence="3 11">Belongs to the binding-protein-dependent transport system permease family. CysTW subfamily.</text>
</comment>
<evidence type="ECO:0000259" key="12">
    <source>
        <dbReference type="PROSITE" id="PS50928"/>
    </source>
</evidence>
<dbReference type="NCBIfam" id="TIGR02141">
    <property type="entry name" value="modB_ABC"/>
    <property type="match status" value="1"/>
</dbReference>
<proteinExistence type="inferred from homology"/>
<dbReference type="InterPro" id="IPR035906">
    <property type="entry name" value="MetI-like_sf"/>
</dbReference>
<keyword evidence="5 11" id="KW-1003">Cell membrane</keyword>
<dbReference type="Proteomes" id="UP001207337">
    <property type="component" value="Unassembled WGS sequence"/>
</dbReference>
<dbReference type="EMBL" id="JAJNDC010000004">
    <property type="protein sequence ID" value="MCW9714123.1"/>
    <property type="molecule type" value="Genomic_DNA"/>
</dbReference>